<keyword evidence="9" id="KW-1185">Reference proteome</keyword>
<dbReference type="PROSITE" id="PS50113">
    <property type="entry name" value="PAC"/>
    <property type="match status" value="1"/>
</dbReference>
<dbReference type="Gene3D" id="3.30.450.20">
    <property type="entry name" value="PAS domain"/>
    <property type="match status" value="1"/>
</dbReference>
<dbReference type="SUPFAM" id="SSF55874">
    <property type="entry name" value="ATPase domain of HSP90 chaperone/DNA topoisomerase II/histidine kinase"/>
    <property type="match status" value="1"/>
</dbReference>
<evidence type="ECO:0000259" key="7">
    <source>
        <dbReference type="PROSITE" id="PS50113"/>
    </source>
</evidence>
<dbReference type="Pfam" id="PF02518">
    <property type="entry name" value="HATPase_c"/>
    <property type="match status" value="1"/>
</dbReference>
<dbReference type="PRINTS" id="PR00344">
    <property type="entry name" value="BCTRLSENSOR"/>
</dbReference>
<dbReference type="PROSITE" id="PS50109">
    <property type="entry name" value="HIS_KIN"/>
    <property type="match status" value="1"/>
</dbReference>
<comment type="catalytic activity">
    <reaction evidence="1">
        <text>ATP + protein L-histidine = ADP + protein N-phospho-L-histidine.</text>
        <dbReference type="EC" id="2.7.13.3"/>
    </reaction>
</comment>
<accession>A0A4R6RLV9</accession>
<gene>
    <name evidence="8" type="ORF">EDD54_1432</name>
</gene>
<evidence type="ECO:0000313" key="9">
    <source>
        <dbReference type="Proteomes" id="UP000294547"/>
    </source>
</evidence>
<dbReference type="InterPro" id="IPR003594">
    <property type="entry name" value="HATPase_dom"/>
</dbReference>
<dbReference type="PANTHER" id="PTHR42878">
    <property type="entry name" value="TWO-COMPONENT HISTIDINE KINASE"/>
    <property type="match status" value="1"/>
</dbReference>
<dbReference type="EC" id="2.7.13.3" evidence="2"/>
<dbReference type="PANTHER" id="PTHR42878:SF15">
    <property type="entry name" value="BACTERIOPHYTOCHROME"/>
    <property type="match status" value="1"/>
</dbReference>
<dbReference type="InterPro" id="IPR036890">
    <property type="entry name" value="HATPase_C_sf"/>
</dbReference>
<dbReference type="AlphaFoldDB" id="A0A4R6RLV9"/>
<dbReference type="InterPro" id="IPR005467">
    <property type="entry name" value="His_kinase_dom"/>
</dbReference>
<comment type="caution">
    <text evidence="8">The sequence shown here is derived from an EMBL/GenBank/DDBJ whole genome shotgun (WGS) entry which is preliminary data.</text>
</comment>
<dbReference type="InterPro" id="IPR035965">
    <property type="entry name" value="PAS-like_dom_sf"/>
</dbReference>
<sequence>MAATIHQPIGAPSGRHPASADLAATLETLLAIATTTDASLADQTADALAAVVAHLGVDVGEAGRRGEDGIRPLDTVFHPAAVRAAAPAAAARAAAAMLAPAGGAAFHSADTAADGHHALAGMGIGSALVRAVEASGEVFTFAFLAASPRGAPFSDAECRLVERVAQWFLGAVERQRRIRGIVESRDELAMIVENLSSPIAAYDQDGRIVAANDTGRHVRRPAESRGIDARTLSTGMPLLGRVEAWDDGEGGERWMRTDRIPYENPAGDGARLLLVATDVTEMVEKKQQLAKANAGLNQFAYVASHDLQEPLRKIGTFTDLLTQSLEKGDAEEVAYATRVIKDSARRARALITDLLAWSRLGNRKLERVPVDVPSLVRDTLAELLASRRDVPVEIDDRMSAGVVAADASQMRQLIENLLVNALKYRHPDRPAAIALRFERRPGGGRVLEVADKGIGFDPAHAAVIFEPFRRLHADRQYAGTGVGLAICARVCERHGWTISADARPGEGAVFRVEMPTRPVRTEPTR</sequence>
<dbReference type="Gene3D" id="1.10.287.130">
    <property type="match status" value="1"/>
</dbReference>
<evidence type="ECO:0000313" key="8">
    <source>
        <dbReference type="EMBL" id="TDP87534.1"/>
    </source>
</evidence>
<name>A0A4R6RLV9_9HYPH</name>
<dbReference type="EMBL" id="SNXY01000006">
    <property type="protein sequence ID" value="TDP87534.1"/>
    <property type="molecule type" value="Genomic_DNA"/>
</dbReference>
<keyword evidence="5" id="KW-0418">Kinase</keyword>
<evidence type="ECO:0000256" key="2">
    <source>
        <dbReference type="ARBA" id="ARBA00012438"/>
    </source>
</evidence>
<dbReference type="SMART" id="SM00388">
    <property type="entry name" value="HisKA"/>
    <property type="match status" value="1"/>
</dbReference>
<dbReference type="Proteomes" id="UP000294547">
    <property type="component" value="Unassembled WGS sequence"/>
</dbReference>
<dbReference type="RefSeq" id="WP_166653436.1">
    <property type="nucleotide sequence ID" value="NZ_BSPM01000008.1"/>
</dbReference>
<dbReference type="GO" id="GO:0000155">
    <property type="term" value="F:phosphorelay sensor kinase activity"/>
    <property type="evidence" value="ECO:0007669"/>
    <property type="project" value="InterPro"/>
</dbReference>
<protein>
    <recommendedName>
        <fullName evidence="2">histidine kinase</fullName>
        <ecNumber evidence="2">2.7.13.3</ecNumber>
    </recommendedName>
</protein>
<dbReference type="InterPro" id="IPR003661">
    <property type="entry name" value="HisK_dim/P_dom"/>
</dbReference>
<keyword evidence="4" id="KW-0808">Transferase</keyword>
<dbReference type="GO" id="GO:0030295">
    <property type="term" value="F:protein kinase activator activity"/>
    <property type="evidence" value="ECO:0007669"/>
    <property type="project" value="TreeGrafter"/>
</dbReference>
<dbReference type="InterPro" id="IPR000700">
    <property type="entry name" value="PAS-assoc_C"/>
</dbReference>
<dbReference type="SMART" id="SM00387">
    <property type="entry name" value="HATPase_c"/>
    <property type="match status" value="1"/>
</dbReference>
<dbReference type="InterPro" id="IPR004358">
    <property type="entry name" value="Sig_transdc_His_kin-like_C"/>
</dbReference>
<dbReference type="InterPro" id="IPR050351">
    <property type="entry name" value="BphY/WalK/GraS-like"/>
</dbReference>
<dbReference type="GO" id="GO:0007234">
    <property type="term" value="P:osmosensory signaling via phosphorelay pathway"/>
    <property type="evidence" value="ECO:0007669"/>
    <property type="project" value="TreeGrafter"/>
</dbReference>
<dbReference type="GO" id="GO:0000156">
    <property type="term" value="F:phosphorelay response regulator activity"/>
    <property type="evidence" value="ECO:0007669"/>
    <property type="project" value="TreeGrafter"/>
</dbReference>
<evidence type="ECO:0000256" key="1">
    <source>
        <dbReference type="ARBA" id="ARBA00000085"/>
    </source>
</evidence>
<dbReference type="InterPro" id="IPR036097">
    <property type="entry name" value="HisK_dim/P_sf"/>
</dbReference>
<dbReference type="SUPFAM" id="SSF55785">
    <property type="entry name" value="PYP-like sensor domain (PAS domain)"/>
    <property type="match status" value="1"/>
</dbReference>
<dbReference type="Pfam" id="PF00512">
    <property type="entry name" value="HisKA"/>
    <property type="match status" value="1"/>
</dbReference>
<proteinExistence type="predicted"/>
<dbReference type="CDD" id="cd00082">
    <property type="entry name" value="HisKA"/>
    <property type="match status" value="1"/>
</dbReference>
<dbReference type="Gene3D" id="3.30.565.10">
    <property type="entry name" value="Histidine kinase-like ATPase, C-terminal domain"/>
    <property type="match status" value="1"/>
</dbReference>
<keyword evidence="3" id="KW-0597">Phosphoprotein</keyword>
<organism evidence="8 9">
    <name type="scientific">Oharaeibacter diazotrophicus</name>
    <dbReference type="NCBI Taxonomy" id="1920512"/>
    <lineage>
        <taxon>Bacteria</taxon>
        <taxon>Pseudomonadati</taxon>
        <taxon>Pseudomonadota</taxon>
        <taxon>Alphaproteobacteria</taxon>
        <taxon>Hyphomicrobiales</taxon>
        <taxon>Pleomorphomonadaceae</taxon>
        <taxon>Oharaeibacter</taxon>
    </lineage>
</organism>
<feature type="domain" description="PAC" evidence="7">
    <location>
        <begin position="236"/>
        <end position="291"/>
    </location>
</feature>
<evidence type="ECO:0000256" key="5">
    <source>
        <dbReference type="ARBA" id="ARBA00022777"/>
    </source>
</evidence>
<evidence type="ECO:0000256" key="3">
    <source>
        <dbReference type="ARBA" id="ARBA00022553"/>
    </source>
</evidence>
<evidence type="ECO:0000259" key="6">
    <source>
        <dbReference type="PROSITE" id="PS50109"/>
    </source>
</evidence>
<dbReference type="SUPFAM" id="SSF47384">
    <property type="entry name" value="Homodimeric domain of signal transducing histidine kinase"/>
    <property type="match status" value="1"/>
</dbReference>
<feature type="domain" description="Histidine kinase" evidence="6">
    <location>
        <begin position="302"/>
        <end position="518"/>
    </location>
</feature>
<evidence type="ECO:0000256" key="4">
    <source>
        <dbReference type="ARBA" id="ARBA00022679"/>
    </source>
</evidence>
<reference evidence="8 9" key="1">
    <citation type="submission" date="2019-03" db="EMBL/GenBank/DDBJ databases">
        <title>Genomic Encyclopedia of Type Strains, Phase IV (KMG-IV): sequencing the most valuable type-strain genomes for metagenomic binning, comparative biology and taxonomic classification.</title>
        <authorList>
            <person name="Goeker M."/>
        </authorList>
    </citation>
    <scope>NUCLEOTIDE SEQUENCE [LARGE SCALE GENOMIC DNA]</scope>
    <source>
        <strain evidence="8 9">DSM 102969</strain>
    </source>
</reference>